<gene>
    <name evidence="4" type="ORF">FR932_01125</name>
</gene>
<organism evidence="4 5">
    <name type="scientific">Moritella marina ATCC 15381</name>
    <dbReference type="NCBI Taxonomy" id="1202962"/>
    <lineage>
        <taxon>Bacteria</taxon>
        <taxon>Pseudomonadati</taxon>
        <taxon>Pseudomonadota</taxon>
        <taxon>Gammaproteobacteria</taxon>
        <taxon>Alteromonadales</taxon>
        <taxon>Moritellaceae</taxon>
        <taxon>Moritella</taxon>
    </lineage>
</organism>
<dbReference type="InterPro" id="IPR036388">
    <property type="entry name" value="WH-like_DNA-bd_sf"/>
</dbReference>
<feature type="domain" description="OmpR/PhoB-type" evidence="3">
    <location>
        <begin position="9"/>
        <end position="111"/>
    </location>
</feature>
<dbReference type="GO" id="GO:0006355">
    <property type="term" value="P:regulation of DNA-templated transcription"/>
    <property type="evidence" value="ECO:0007669"/>
    <property type="project" value="InterPro"/>
</dbReference>
<dbReference type="Gene3D" id="1.10.10.10">
    <property type="entry name" value="Winged helix-like DNA-binding domain superfamily/Winged helix DNA-binding domain"/>
    <property type="match status" value="1"/>
</dbReference>
<dbReference type="OrthoDB" id="5900874at2"/>
<evidence type="ECO:0000256" key="1">
    <source>
        <dbReference type="ARBA" id="ARBA00023125"/>
    </source>
</evidence>
<name>A0A5J6WIC5_MORMI</name>
<reference evidence="4 5" key="1">
    <citation type="submission" date="2019-09" db="EMBL/GenBank/DDBJ databases">
        <title>Hybrid Assembly of the complete Genome of the Deep-Sea Bacterium Moritella marina from long Nanopore and Illumina reads.</title>
        <authorList>
            <person name="Magin S."/>
            <person name="Georgoulis A."/>
            <person name="Papadimitriou K."/>
            <person name="Iliakis G."/>
            <person name="Vorgias C.E."/>
        </authorList>
    </citation>
    <scope>NUCLEOTIDE SEQUENCE [LARGE SCALE GENOMIC DNA]</scope>
    <source>
        <strain evidence="4 5">MP-1</strain>
    </source>
</reference>
<dbReference type="PROSITE" id="PS51755">
    <property type="entry name" value="OMPR_PHOB"/>
    <property type="match status" value="1"/>
</dbReference>
<dbReference type="GO" id="GO:0003677">
    <property type="term" value="F:DNA binding"/>
    <property type="evidence" value="ECO:0007669"/>
    <property type="project" value="UniProtKB-UniRule"/>
</dbReference>
<dbReference type="SUPFAM" id="SSF46894">
    <property type="entry name" value="C-terminal effector domain of the bipartite response regulators"/>
    <property type="match status" value="1"/>
</dbReference>
<evidence type="ECO:0000313" key="5">
    <source>
        <dbReference type="Proteomes" id="UP000327424"/>
    </source>
</evidence>
<keyword evidence="1 2" id="KW-0238">DNA-binding</keyword>
<accession>A0A5J6WIC5</accession>
<dbReference type="InterPro" id="IPR001867">
    <property type="entry name" value="OmpR/PhoB-type_DNA-bd"/>
</dbReference>
<dbReference type="KEGG" id="mmaa:FR932_01125"/>
<evidence type="ECO:0000313" key="4">
    <source>
        <dbReference type="EMBL" id="QFI36525.1"/>
    </source>
</evidence>
<dbReference type="EMBL" id="CP044399">
    <property type="protein sequence ID" value="QFI36525.1"/>
    <property type="molecule type" value="Genomic_DNA"/>
</dbReference>
<proteinExistence type="predicted"/>
<evidence type="ECO:0000256" key="2">
    <source>
        <dbReference type="PROSITE-ProRule" id="PRU01091"/>
    </source>
</evidence>
<dbReference type="SMART" id="SM00862">
    <property type="entry name" value="Trans_reg_C"/>
    <property type="match status" value="1"/>
</dbReference>
<dbReference type="Pfam" id="PF00486">
    <property type="entry name" value="Trans_reg_C"/>
    <property type="match status" value="1"/>
</dbReference>
<dbReference type="RefSeq" id="WP_019440830.1">
    <property type="nucleotide sequence ID" value="NZ_ALOE01000011.1"/>
</dbReference>
<protein>
    <recommendedName>
        <fullName evidence="3">OmpR/PhoB-type domain-containing protein</fullName>
    </recommendedName>
</protein>
<dbReference type="AlphaFoldDB" id="A0A5J6WIC5"/>
<dbReference type="InterPro" id="IPR016032">
    <property type="entry name" value="Sig_transdc_resp-reg_C-effctor"/>
</dbReference>
<keyword evidence="5" id="KW-1185">Reference proteome</keyword>
<dbReference type="Proteomes" id="UP000327424">
    <property type="component" value="Chromosome"/>
</dbReference>
<evidence type="ECO:0000259" key="3">
    <source>
        <dbReference type="PROSITE" id="PS51755"/>
    </source>
</evidence>
<sequence>MLMKSDGVMKNIKIGDVEINISSGLIKHNTEECKFDRVGRREVKTLELLLHNKNDIVSKLILLDLVWGEQIVTESSLAVTIFNLRKLLKKYDERKHYKLVNVSGYGYGIYSNNPF</sequence>
<dbReference type="GO" id="GO:0000160">
    <property type="term" value="P:phosphorelay signal transduction system"/>
    <property type="evidence" value="ECO:0007669"/>
    <property type="project" value="InterPro"/>
</dbReference>
<feature type="DNA-binding region" description="OmpR/PhoB-type" evidence="2">
    <location>
        <begin position="9"/>
        <end position="111"/>
    </location>
</feature>